<dbReference type="AlphaFoldDB" id="A0A7R8WSC0"/>
<evidence type="ECO:0000313" key="2">
    <source>
        <dbReference type="EMBL" id="CAD7234165.1"/>
    </source>
</evidence>
<dbReference type="GO" id="GO:0005737">
    <property type="term" value="C:cytoplasm"/>
    <property type="evidence" value="ECO:0007669"/>
    <property type="project" value="TreeGrafter"/>
</dbReference>
<sequence>MSEISKVEQVDVAESQQKILYLHFNNQQPSRLVVCDNDEELADWYEKIQKQCDLFPPTLKRQTSRNSDGCSSPDEILSDPLDADAMFPVHLLPHKTTEVQGEGFLQVTVLKATPPVTNETISLYDAATAPKLKLLQWPLNAVIRYGKDSSKFTLEISPTCQCVAGGGLFVFRTNHASDIYIRVKAVARAMITENEDISRRTKEHSMKPSMRRIPSRSKLRKSFTEGILTIPDGIYDSHDDQFQVHCSVTGATFLVGSCY</sequence>
<dbReference type="EMBL" id="OB667917">
    <property type="protein sequence ID" value="CAD7234165.1"/>
    <property type="molecule type" value="Genomic_DNA"/>
</dbReference>
<gene>
    <name evidence="2" type="ORF">CTOB1V02_LOCUS11982</name>
</gene>
<dbReference type="InterPro" id="IPR001849">
    <property type="entry name" value="PH_domain"/>
</dbReference>
<dbReference type="InterPro" id="IPR050996">
    <property type="entry name" value="Docking_Protein_DOK"/>
</dbReference>
<reference evidence="2" key="1">
    <citation type="submission" date="2020-11" db="EMBL/GenBank/DDBJ databases">
        <authorList>
            <person name="Tran Van P."/>
        </authorList>
    </citation>
    <scope>NUCLEOTIDE SEQUENCE</scope>
</reference>
<dbReference type="InterPro" id="IPR011993">
    <property type="entry name" value="PH-like_dom_sf"/>
</dbReference>
<dbReference type="Gene3D" id="2.30.29.30">
    <property type="entry name" value="Pleckstrin-homology domain (PH domain)/Phosphotyrosine-binding domain (PTB)"/>
    <property type="match status" value="1"/>
</dbReference>
<dbReference type="PANTHER" id="PTHR21258">
    <property type="entry name" value="DOCKING PROTEIN RELATED"/>
    <property type="match status" value="1"/>
</dbReference>
<evidence type="ECO:0000259" key="1">
    <source>
        <dbReference type="PROSITE" id="PS50003"/>
    </source>
</evidence>
<proteinExistence type="predicted"/>
<dbReference type="GO" id="GO:0007169">
    <property type="term" value="P:cell surface receptor protein tyrosine kinase signaling pathway"/>
    <property type="evidence" value="ECO:0007669"/>
    <property type="project" value="TreeGrafter"/>
</dbReference>
<dbReference type="SMART" id="SM00310">
    <property type="entry name" value="PTBI"/>
    <property type="match status" value="1"/>
</dbReference>
<name>A0A7R8WSC0_9CRUS</name>
<dbReference type="OrthoDB" id="6279276at2759"/>
<dbReference type="PROSITE" id="PS50003">
    <property type="entry name" value="PH_DOMAIN"/>
    <property type="match status" value="1"/>
</dbReference>
<dbReference type="SUPFAM" id="SSF50729">
    <property type="entry name" value="PH domain-like"/>
    <property type="match status" value="1"/>
</dbReference>
<dbReference type="Pfam" id="PF02174">
    <property type="entry name" value="IRS"/>
    <property type="match status" value="1"/>
</dbReference>
<feature type="domain" description="PH" evidence="1">
    <location>
        <begin position="1"/>
        <end position="53"/>
    </location>
</feature>
<protein>
    <recommendedName>
        <fullName evidence="1">PH domain-containing protein</fullName>
    </recommendedName>
</protein>
<dbReference type="PANTHER" id="PTHR21258:SF61">
    <property type="entry name" value="PROTEIN CHICO"/>
    <property type="match status" value="1"/>
</dbReference>
<organism evidence="2">
    <name type="scientific">Cyprideis torosa</name>
    <dbReference type="NCBI Taxonomy" id="163714"/>
    <lineage>
        <taxon>Eukaryota</taxon>
        <taxon>Metazoa</taxon>
        <taxon>Ecdysozoa</taxon>
        <taxon>Arthropoda</taxon>
        <taxon>Crustacea</taxon>
        <taxon>Oligostraca</taxon>
        <taxon>Ostracoda</taxon>
        <taxon>Podocopa</taxon>
        <taxon>Podocopida</taxon>
        <taxon>Cytherocopina</taxon>
        <taxon>Cytheroidea</taxon>
        <taxon>Cytherideidae</taxon>
        <taxon>Cyprideis</taxon>
    </lineage>
</organism>
<dbReference type="InterPro" id="IPR002404">
    <property type="entry name" value="IRS_PTB"/>
</dbReference>
<dbReference type="SMART" id="SM01244">
    <property type="entry name" value="IRS"/>
    <property type="match status" value="1"/>
</dbReference>
<accession>A0A7R8WSC0</accession>